<gene>
    <name evidence="2" type="ORF">MENT_LOCUS7835</name>
</gene>
<dbReference type="Proteomes" id="UP000580250">
    <property type="component" value="Unassembled WGS sequence"/>
</dbReference>
<sequence>MSGDNIETNNNSRNSINESVEVKRADCRKRLRTLENENEKSELAAKFIKCNLELEYSLIENLKEVDKNSKLSEQLEKLKNCEKTKIKEESELNKIKKDYRELNNNLVNIKKVVSQMKIEKLNMEDDFNEEIETVRKKATDQLKKVNQLMSKHLKEYNSDKLKLYEEITKKVTELSKIQIKYKGLNKEIIICRNIISKLKKEKSEIINKSNEEIKKLIIEKSQIEELEEENKRISDLFDKQTKELINVNIEKENLVSQNAKLKLDILQAQKTMLFKHASFSCIYLSTELKRIIFIYLQKLMTRIYIY</sequence>
<accession>A0A6V7U536</accession>
<dbReference type="AlphaFoldDB" id="A0A6V7U536"/>
<feature type="coiled-coil region" evidence="1">
    <location>
        <begin position="199"/>
        <end position="271"/>
    </location>
</feature>
<evidence type="ECO:0000313" key="2">
    <source>
        <dbReference type="EMBL" id="CAD2144092.1"/>
    </source>
</evidence>
<protein>
    <submittedName>
        <fullName evidence="2">Uncharacterized protein</fullName>
    </submittedName>
</protein>
<dbReference type="EMBL" id="CAJEWN010000032">
    <property type="protein sequence ID" value="CAD2144092.1"/>
    <property type="molecule type" value="Genomic_DNA"/>
</dbReference>
<evidence type="ECO:0000256" key="1">
    <source>
        <dbReference type="SAM" id="Coils"/>
    </source>
</evidence>
<name>A0A6V7U536_MELEN</name>
<organism evidence="2 3">
    <name type="scientific">Meloidogyne enterolobii</name>
    <name type="common">Root-knot nematode worm</name>
    <name type="synonym">Meloidogyne mayaguensis</name>
    <dbReference type="NCBI Taxonomy" id="390850"/>
    <lineage>
        <taxon>Eukaryota</taxon>
        <taxon>Metazoa</taxon>
        <taxon>Ecdysozoa</taxon>
        <taxon>Nematoda</taxon>
        <taxon>Chromadorea</taxon>
        <taxon>Rhabditida</taxon>
        <taxon>Tylenchina</taxon>
        <taxon>Tylenchomorpha</taxon>
        <taxon>Tylenchoidea</taxon>
        <taxon>Meloidogynidae</taxon>
        <taxon>Meloidogyninae</taxon>
        <taxon>Meloidogyne</taxon>
    </lineage>
</organism>
<keyword evidence="1" id="KW-0175">Coiled coil</keyword>
<comment type="caution">
    <text evidence="2">The sequence shown here is derived from an EMBL/GenBank/DDBJ whole genome shotgun (WGS) entry which is preliminary data.</text>
</comment>
<feature type="coiled-coil region" evidence="1">
    <location>
        <begin position="17"/>
        <end position="155"/>
    </location>
</feature>
<evidence type="ECO:0000313" key="3">
    <source>
        <dbReference type="Proteomes" id="UP000580250"/>
    </source>
</evidence>
<proteinExistence type="predicted"/>
<reference evidence="2 3" key="1">
    <citation type="submission" date="2020-08" db="EMBL/GenBank/DDBJ databases">
        <authorList>
            <person name="Koutsovoulos G."/>
            <person name="Danchin GJ E."/>
        </authorList>
    </citation>
    <scope>NUCLEOTIDE SEQUENCE [LARGE SCALE GENOMIC DNA]</scope>
</reference>